<dbReference type="AlphaFoldDB" id="A0A517PKX2"/>
<dbReference type="RefSeq" id="WP_145182263.1">
    <property type="nucleotide sequence ID" value="NZ_CP036266.1"/>
</dbReference>
<dbReference type="EMBL" id="CP036266">
    <property type="protein sequence ID" value="QDT20034.1"/>
    <property type="molecule type" value="Genomic_DNA"/>
</dbReference>
<sequence>MLQTNLRQSVSRILLSGTALFWLACVPLTVSAAPPNLVGVFPLSCPAGASTNIKLKGKQLTDIRLAQLTAPGVSIKVINDQSLQITVPAETPPGDYDLRVLTSQGLSQPHVVQITAWPTITADEQADTPDSAETLKIPGGVDARFDHTGDIDWYAFPDTAGQTITIRCRSRSLGGSAEPLFTLSAPSGEEIAFASAAELEPALHLKLPETGTYRIKVFERAYRSDANSAYHLSVNTGPRLLAAFPALIPASKPSQLRIQGLDLPGVAEDSTQLLQQKTISVDPATDTDATQSVSFAATSPLSQGLWLQLPHTAGSVRLMTTDTPIVVDQDPENHSQTTAQEIKIPCDIAGQFPQPRDLDWYRFTAEKGQQLSLAAFGERLGQRMDLELSLFDDKGKLLLNLSDQKQAKGDATPVSAASLDPEGTWKAPQSGTFYLLVRDLYGVSLGGFERQYRVRITNRVPDFRVFAYPGELERKHGTTLHPGGHTHVALYVDRQHGFDKPVHIHAVDLPEGLTADDVIIPKHQSAAVLSIQTDRSLKPDILNLKLQATSEDQQLIRKVQPMTVTDAGNFTQVNTLAAGIAEPAPVVLTISPPQQPLTVGGKLELVAKLETGDSSISSPIELKWHTVMVDAKQKSVPLFKPTKSIPPTQTKSELTAILSDKLQPGEYLLWLSATTKVEFSPAADQKQKKAKPVPVSIVTNVITLKVEPEQNPKKPKQK</sequence>
<evidence type="ECO:0008006" key="3">
    <source>
        <dbReference type="Google" id="ProtNLM"/>
    </source>
</evidence>
<proteinExistence type="predicted"/>
<reference evidence="1 2" key="1">
    <citation type="submission" date="2019-02" db="EMBL/GenBank/DDBJ databases">
        <title>Deep-cultivation of Planctomycetes and their phenomic and genomic characterization uncovers novel biology.</title>
        <authorList>
            <person name="Wiegand S."/>
            <person name="Jogler M."/>
            <person name="Boedeker C."/>
            <person name="Pinto D."/>
            <person name="Vollmers J."/>
            <person name="Rivas-Marin E."/>
            <person name="Kohn T."/>
            <person name="Peeters S.H."/>
            <person name="Heuer A."/>
            <person name="Rast P."/>
            <person name="Oberbeckmann S."/>
            <person name="Bunk B."/>
            <person name="Jeske O."/>
            <person name="Meyerdierks A."/>
            <person name="Storesund J.E."/>
            <person name="Kallscheuer N."/>
            <person name="Luecker S."/>
            <person name="Lage O.M."/>
            <person name="Pohl T."/>
            <person name="Merkel B.J."/>
            <person name="Hornburger P."/>
            <person name="Mueller R.-W."/>
            <person name="Bruemmer F."/>
            <person name="Labrenz M."/>
            <person name="Spormann A.M."/>
            <person name="Op den Camp H."/>
            <person name="Overmann J."/>
            <person name="Amann R."/>
            <person name="Jetten M.S.M."/>
            <person name="Mascher T."/>
            <person name="Medema M.H."/>
            <person name="Devos D.P."/>
            <person name="Kaster A.-K."/>
            <person name="Ovreas L."/>
            <person name="Rohde M."/>
            <person name="Galperin M.Y."/>
            <person name="Jogler C."/>
        </authorList>
    </citation>
    <scope>NUCLEOTIDE SEQUENCE [LARGE SCALE GENOMIC DNA]</scope>
    <source>
        <strain evidence="1 2">HG66A1</strain>
    </source>
</reference>
<dbReference type="Gene3D" id="2.60.120.380">
    <property type="match status" value="2"/>
</dbReference>
<protein>
    <recommendedName>
        <fullName evidence="3">Peptidase C-terminal archaeal/bacterial domain-containing protein</fullName>
    </recommendedName>
</protein>
<dbReference type="OrthoDB" id="237792at2"/>
<keyword evidence="2" id="KW-1185">Reference proteome</keyword>
<name>A0A517PKX2_9PLAN</name>
<organism evidence="1 2">
    <name type="scientific">Gimesia chilikensis</name>
    <dbReference type="NCBI Taxonomy" id="2605989"/>
    <lineage>
        <taxon>Bacteria</taxon>
        <taxon>Pseudomonadati</taxon>
        <taxon>Planctomycetota</taxon>
        <taxon>Planctomycetia</taxon>
        <taxon>Planctomycetales</taxon>
        <taxon>Planctomycetaceae</taxon>
        <taxon>Gimesia</taxon>
    </lineage>
</organism>
<evidence type="ECO:0000313" key="1">
    <source>
        <dbReference type="EMBL" id="QDT20034.1"/>
    </source>
</evidence>
<accession>A0A517PKX2</accession>
<dbReference type="Proteomes" id="UP000320421">
    <property type="component" value="Chromosome"/>
</dbReference>
<evidence type="ECO:0000313" key="2">
    <source>
        <dbReference type="Proteomes" id="UP000320421"/>
    </source>
</evidence>
<gene>
    <name evidence="1" type="ORF">HG66A1_18190</name>
</gene>
<dbReference type="PROSITE" id="PS51257">
    <property type="entry name" value="PROKAR_LIPOPROTEIN"/>
    <property type="match status" value="1"/>
</dbReference>